<gene>
    <name evidence="9" type="ORF">CKAN_02636900</name>
</gene>
<dbReference type="GO" id="GO:0098505">
    <property type="term" value="F:G-rich strand telomeric DNA binding"/>
    <property type="evidence" value="ECO:0007669"/>
    <property type="project" value="TreeGrafter"/>
</dbReference>
<dbReference type="EMBL" id="QPKB01000012">
    <property type="protein sequence ID" value="RWR96964.1"/>
    <property type="molecule type" value="Genomic_DNA"/>
</dbReference>
<evidence type="ECO:0000256" key="1">
    <source>
        <dbReference type="ARBA" id="ARBA00004123"/>
    </source>
</evidence>
<evidence type="ECO:0000313" key="10">
    <source>
        <dbReference type="Proteomes" id="UP000283530"/>
    </source>
</evidence>
<dbReference type="PANTHER" id="PTHR14513">
    <property type="entry name" value="PROTECTION OF TELOMERES 1"/>
    <property type="match status" value="1"/>
</dbReference>
<protein>
    <submittedName>
        <fullName evidence="9">Protection of telomeres protein 1b-like protein</fullName>
    </submittedName>
</protein>
<evidence type="ECO:0000313" key="9">
    <source>
        <dbReference type="EMBL" id="RWR96964.1"/>
    </source>
</evidence>
<dbReference type="Proteomes" id="UP000283530">
    <property type="component" value="Unassembled WGS sequence"/>
</dbReference>
<comment type="similarity">
    <text evidence="3">Belongs to the telombin family.</text>
</comment>
<keyword evidence="10" id="KW-1185">Reference proteome</keyword>
<proteinExistence type="inferred from homology"/>
<sequence length="468" mass="53083">MENIIENNYKYLPLRDAMISPNMKVNLLAVVVESGVPKKSKGTDYVCTLKIMDASHKDPGLSVNFFAEDMGKLPHVKSSGDIISLHHVMIKIHNGDVNAVFNKKYSSFALFGAQPSDDVNPYQISSKFKLTDNDKELITRLRTWLLDHQFDAGANAYLLQVREINAGRYFDLVCKILHVCEVPVHDWILFVWDGTDASPASFETSLDDEAQNPLPLQLEHSPLSRDVLSTFPRVGTVLRIFAGKFFEELGLKSLGIGQWVKFRNVVCQLRSGLWHGLLTSSCRLRTLSDEDTIVIQRQRFYSDRLTSGLDILPLSSFPWPSRTTETDYEGMTFSTLIDVLTHSKVTAIFKCVVRVVAIYPWRVDDFRSPVGTCVYRIRLTLEDPTARIHAYVYGDDGETFFNGYPPADVLNTKINKLLGITESNSSEDECNAPRNPPWVQCCIKSYYLDKSNPWETRRYKIFGTKLIG</sequence>
<evidence type="ECO:0000256" key="7">
    <source>
        <dbReference type="ARBA" id="ARBA00023242"/>
    </source>
</evidence>
<comment type="caution">
    <text evidence="9">The sequence shown here is derived from an EMBL/GenBank/DDBJ whole genome shotgun (WGS) entry which is preliminary data.</text>
</comment>
<dbReference type="OrthoDB" id="2186770at2759"/>
<keyword evidence="4" id="KW-0158">Chromosome</keyword>
<dbReference type="PANTHER" id="PTHR14513:SF0">
    <property type="entry name" value="PROTECTION OF TELOMERES PROTEIN 1"/>
    <property type="match status" value="1"/>
</dbReference>
<reference evidence="9 10" key="1">
    <citation type="journal article" date="2019" name="Nat. Plants">
        <title>Stout camphor tree genome fills gaps in understanding of flowering plant genome evolution.</title>
        <authorList>
            <person name="Chaw S.M."/>
            <person name="Liu Y.C."/>
            <person name="Wu Y.W."/>
            <person name="Wang H.Y."/>
            <person name="Lin C.I."/>
            <person name="Wu C.S."/>
            <person name="Ke H.M."/>
            <person name="Chang L.Y."/>
            <person name="Hsu C.Y."/>
            <person name="Yang H.T."/>
            <person name="Sudianto E."/>
            <person name="Hsu M.H."/>
            <person name="Wu K.P."/>
            <person name="Wang L.N."/>
            <person name="Leebens-Mack J.H."/>
            <person name="Tsai I.J."/>
        </authorList>
    </citation>
    <scope>NUCLEOTIDE SEQUENCE [LARGE SCALE GENOMIC DNA]</scope>
    <source>
        <strain evidence="10">cv. Chaw 1501</strain>
        <tissue evidence="9">Young leaves</tissue>
    </source>
</reference>
<dbReference type="SMART" id="SM00976">
    <property type="entry name" value="Telo_bind"/>
    <property type="match status" value="1"/>
</dbReference>
<keyword evidence="5" id="KW-0779">Telomere</keyword>
<dbReference type="STRING" id="337451.A0A3S3N6U3"/>
<dbReference type="GO" id="GO:0016233">
    <property type="term" value="P:telomere capping"/>
    <property type="evidence" value="ECO:0007669"/>
    <property type="project" value="TreeGrafter"/>
</dbReference>
<dbReference type="Pfam" id="PF02765">
    <property type="entry name" value="POT1"/>
    <property type="match status" value="1"/>
</dbReference>
<organism evidence="9 10">
    <name type="scientific">Cinnamomum micranthum f. kanehirae</name>
    <dbReference type="NCBI Taxonomy" id="337451"/>
    <lineage>
        <taxon>Eukaryota</taxon>
        <taxon>Viridiplantae</taxon>
        <taxon>Streptophyta</taxon>
        <taxon>Embryophyta</taxon>
        <taxon>Tracheophyta</taxon>
        <taxon>Spermatophyta</taxon>
        <taxon>Magnoliopsida</taxon>
        <taxon>Magnoliidae</taxon>
        <taxon>Laurales</taxon>
        <taxon>Lauraceae</taxon>
        <taxon>Cinnamomum</taxon>
    </lineage>
</organism>
<dbReference type="GO" id="GO:0000783">
    <property type="term" value="C:nuclear telomere cap complex"/>
    <property type="evidence" value="ECO:0007669"/>
    <property type="project" value="TreeGrafter"/>
</dbReference>
<evidence type="ECO:0000259" key="8">
    <source>
        <dbReference type="SMART" id="SM00976"/>
    </source>
</evidence>
<accession>A0A3S3N6U3</accession>
<evidence type="ECO:0000256" key="5">
    <source>
        <dbReference type="ARBA" id="ARBA00022895"/>
    </source>
</evidence>
<dbReference type="SUPFAM" id="SSF50249">
    <property type="entry name" value="Nucleic acid-binding proteins"/>
    <property type="match status" value="2"/>
</dbReference>
<keyword evidence="6" id="KW-0238">DNA-binding</keyword>
<name>A0A3S3N6U3_9MAGN</name>
<evidence type="ECO:0000256" key="4">
    <source>
        <dbReference type="ARBA" id="ARBA00022454"/>
    </source>
</evidence>
<dbReference type="Pfam" id="PF25507">
    <property type="entry name" value="OB_POT1A"/>
    <property type="match status" value="1"/>
</dbReference>
<dbReference type="AlphaFoldDB" id="A0A3S3N6U3"/>
<comment type="subcellular location">
    <subcellularLocation>
        <location evidence="2">Chromosome</location>
        <location evidence="2">Telomere</location>
    </subcellularLocation>
    <subcellularLocation>
        <location evidence="1">Nucleus</location>
    </subcellularLocation>
</comment>
<dbReference type="FunFam" id="2.40.50.140:FF:000119">
    <property type="entry name" value="Protection of telomeres 1 homolog"/>
    <property type="match status" value="1"/>
</dbReference>
<dbReference type="InterPro" id="IPR057620">
    <property type="entry name" value="POT1A/B-like_OB"/>
</dbReference>
<dbReference type="InterPro" id="IPR012340">
    <property type="entry name" value="NA-bd_OB-fold"/>
</dbReference>
<dbReference type="Gene3D" id="2.40.50.140">
    <property type="entry name" value="Nucleic acid-binding proteins"/>
    <property type="match status" value="2"/>
</dbReference>
<dbReference type="GO" id="GO:0032210">
    <property type="term" value="P:regulation of telomere maintenance via telomerase"/>
    <property type="evidence" value="ECO:0007669"/>
    <property type="project" value="TreeGrafter"/>
</dbReference>
<evidence type="ECO:0000256" key="2">
    <source>
        <dbReference type="ARBA" id="ARBA00004574"/>
    </source>
</evidence>
<dbReference type="GO" id="GO:0010521">
    <property type="term" value="F:telomerase inhibitor activity"/>
    <property type="evidence" value="ECO:0007669"/>
    <property type="project" value="TreeGrafter"/>
</dbReference>
<evidence type="ECO:0000256" key="6">
    <source>
        <dbReference type="ARBA" id="ARBA00023125"/>
    </source>
</evidence>
<dbReference type="CDD" id="cd04497">
    <property type="entry name" value="hPOT1_OB1_like"/>
    <property type="match status" value="1"/>
</dbReference>
<dbReference type="InterPro" id="IPR011564">
    <property type="entry name" value="Telomer_end-bd_POT1/Cdc13"/>
</dbReference>
<keyword evidence="7" id="KW-0539">Nucleus</keyword>
<feature type="domain" description="Telomeric single stranded DNA binding POT1/Cdc13" evidence="8">
    <location>
        <begin position="11"/>
        <end position="146"/>
    </location>
</feature>
<dbReference type="InterPro" id="IPR028389">
    <property type="entry name" value="POT1"/>
</dbReference>
<evidence type="ECO:0000256" key="3">
    <source>
        <dbReference type="ARBA" id="ARBA00008442"/>
    </source>
</evidence>